<sequence>MKRSKSIKNMYLIGMISVAFISITISSVVMIIKEYQNFRVEADESRTIYIDEQKALIKNEVEKVIEYIEYMKSLTEERLERNMKNRTNEAIAIASNIYNENRDIKTRTDIEKMIKDALRPVRFNHGRGYYFATDLTGIEQLFADRPELEGKNLIGMTDTQGKFVIQDMIKIAKNKKEGYYRYNWTKPGGKGKDFPKIAYIKYFEPMDWFIGTGEYLDDVESDIKKEILTRISKIRFGKDGYIFVVGFDGVTLMNATQPDIIGKNIWDMTDPNGVKVIQAERRAAETPAGDFIRYVWEKPTTNMLSPKISFIKGVHDWQWMVGAGAYLDEIESQLAQKKELLFDGMIKEFVGILLTLFLIVIFIYPIAKLISNRLKNNFDVFTRFFKVAANQSIKIKSDQLNLVEFEPLVEAANQMIEVREKNKALLVQNEQRYKKAQEMGQVGNWEYDIGNEIFWGSEEAKRIYGFDPESEKFLTDEIEHCIPERERVHQALIDLIENDKPYDLEFEIHPVSGPERRIVKSIAELVGNDAGAPLKVIGVIQDITEQKTAEELIIQSQSQLNEKNQLLSAILQHTHMMAAFLDSEFNFLWVNQAYADACKRLPSFFPGKNHFDLYPHQENQIIFETVVKTGKEYSVAAKPFEFPDQPERGVTYWDWSLIPTKTESGLVDGLVFTLFEVTDRIEAEKQVHDAKERFQKVFNSQLDAIFILGPEKPARIIEMNKAVSTLFGYTKDEILGQPADMLHVNEKYLAEFQDALFHAVKTQGYLKDFEFSMKRKDGRIFPTEHTVLELNDETGQRTGWVSIVRDLTERKKFESHMRQTQKIESIGNLAGGIAHDFNNILFPIVGMSELLLEDLPPESIEREKAQEIYKAGKRGSELVKQILAFSRQSDQKPIPTRIQKVLKEVSKLIRPTIPANIEITWDIQQDCGMVMADPTQLHQIAMNLITNAYHAVDPGNGKIDIRLKEKEFKTHSIEKKQIEPGRYAALSVSDNGCGIDSETLEMIFEPYFTTKAQGKGTGLGLAVVHGIVKEYGGEIFVTSKSDKGSSFEVCIPLMKSEYNLLTDDLQNVAPSGTERILVVDDEVPIAKLEGQMLKRLGYKVTISIGSQEALNSFKKSPDAFDLILTDMSMPNMTGDQLAYEIRKITPGMPIIICTGFSERINKERAEKIGVNGFLMKPIVKSDMAGMVRKVLDETPK</sequence>
<dbReference type="InterPro" id="IPR001789">
    <property type="entry name" value="Sig_transdc_resp-reg_receiver"/>
</dbReference>
<dbReference type="CDD" id="cd00082">
    <property type="entry name" value="HisKA"/>
    <property type="match status" value="1"/>
</dbReference>
<evidence type="ECO:0000256" key="3">
    <source>
        <dbReference type="ARBA" id="ARBA00012438"/>
    </source>
</evidence>
<dbReference type="EMBL" id="JACADJ010000015">
    <property type="protein sequence ID" value="NWH04643.1"/>
    <property type="molecule type" value="Genomic_DNA"/>
</dbReference>
<dbReference type="Gene3D" id="1.10.287.130">
    <property type="match status" value="1"/>
</dbReference>
<organism evidence="15 16">
    <name type="scientific">Desulfobacter latus</name>
    <dbReference type="NCBI Taxonomy" id="2292"/>
    <lineage>
        <taxon>Bacteria</taxon>
        <taxon>Pseudomonadati</taxon>
        <taxon>Thermodesulfobacteriota</taxon>
        <taxon>Desulfobacteria</taxon>
        <taxon>Desulfobacterales</taxon>
        <taxon>Desulfobacteraceae</taxon>
        <taxon>Desulfobacter</taxon>
    </lineage>
</organism>
<dbReference type="InterPro" id="IPR001610">
    <property type="entry name" value="PAC"/>
</dbReference>
<dbReference type="Gene3D" id="3.30.565.10">
    <property type="entry name" value="Histidine kinase-like ATPase, C-terminal domain"/>
    <property type="match status" value="1"/>
</dbReference>
<dbReference type="InterPro" id="IPR003594">
    <property type="entry name" value="HATPase_dom"/>
</dbReference>
<dbReference type="Gene3D" id="2.10.70.100">
    <property type="match status" value="1"/>
</dbReference>
<dbReference type="PRINTS" id="PR00344">
    <property type="entry name" value="BCTRLSENSOR"/>
</dbReference>
<dbReference type="GO" id="GO:0000155">
    <property type="term" value="F:phosphorelay sensor kinase activity"/>
    <property type="evidence" value="ECO:0007669"/>
    <property type="project" value="InterPro"/>
</dbReference>
<dbReference type="InterPro" id="IPR033480">
    <property type="entry name" value="sCache_2"/>
</dbReference>
<dbReference type="EC" id="2.7.13.3" evidence="3"/>
<protein>
    <recommendedName>
        <fullName evidence="3">histidine kinase</fullName>
        <ecNumber evidence="3">2.7.13.3</ecNumber>
    </recommendedName>
</protein>
<comment type="subcellular location">
    <subcellularLocation>
        <location evidence="2">Cell membrane</location>
        <topology evidence="2">Multi-pass membrane protein</topology>
    </subcellularLocation>
</comment>
<dbReference type="SMART" id="SM00388">
    <property type="entry name" value="HisKA"/>
    <property type="match status" value="1"/>
</dbReference>
<dbReference type="Pfam" id="PF02518">
    <property type="entry name" value="HATPase_c"/>
    <property type="match status" value="1"/>
</dbReference>
<keyword evidence="6 10" id="KW-0812">Transmembrane</keyword>
<dbReference type="SUPFAM" id="SSF55785">
    <property type="entry name" value="PYP-like sensor domain (PAS domain)"/>
    <property type="match status" value="3"/>
</dbReference>
<dbReference type="PROSITE" id="PS50113">
    <property type="entry name" value="PAC"/>
    <property type="match status" value="2"/>
</dbReference>
<evidence type="ECO:0000256" key="1">
    <source>
        <dbReference type="ARBA" id="ARBA00000085"/>
    </source>
</evidence>
<evidence type="ECO:0000256" key="5">
    <source>
        <dbReference type="ARBA" id="ARBA00022553"/>
    </source>
</evidence>
<keyword evidence="7 10" id="KW-1133">Transmembrane helix</keyword>
<keyword evidence="16" id="KW-1185">Reference proteome</keyword>
<dbReference type="PROSITE" id="PS50110">
    <property type="entry name" value="RESPONSE_REGULATORY"/>
    <property type="match status" value="1"/>
</dbReference>
<dbReference type="InterPro" id="IPR035965">
    <property type="entry name" value="PAS-like_dom_sf"/>
</dbReference>
<evidence type="ECO:0000256" key="9">
    <source>
        <dbReference type="PROSITE-ProRule" id="PRU00169"/>
    </source>
</evidence>
<evidence type="ECO:0000259" key="13">
    <source>
        <dbReference type="PROSITE" id="PS50112"/>
    </source>
</evidence>
<keyword evidence="4" id="KW-1003">Cell membrane</keyword>
<dbReference type="Gene3D" id="3.40.50.2300">
    <property type="match status" value="1"/>
</dbReference>
<evidence type="ECO:0000259" key="14">
    <source>
        <dbReference type="PROSITE" id="PS50113"/>
    </source>
</evidence>
<feature type="domain" description="PAS" evidence="13">
    <location>
        <begin position="690"/>
        <end position="763"/>
    </location>
</feature>
<dbReference type="InterPro" id="IPR036890">
    <property type="entry name" value="HATPase_C_sf"/>
</dbReference>
<dbReference type="SUPFAM" id="SSF52172">
    <property type="entry name" value="CheY-like"/>
    <property type="match status" value="1"/>
</dbReference>
<evidence type="ECO:0000313" key="16">
    <source>
        <dbReference type="Proteomes" id="UP000553343"/>
    </source>
</evidence>
<evidence type="ECO:0000256" key="4">
    <source>
        <dbReference type="ARBA" id="ARBA00022475"/>
    </source>
</evidence>
<keyword evidence="5 9" id="KW-0597">Phosphoprotein</keyword>
<dbReference type="Pfam" id="PF00072">
    <property type="entry name" value="Response_reg"/>
    <property type="match status" value="1"/>
</dbReference>
<dbReference type="AlphaFoldDB" id="A0A850SYY5"/>
<dbReference type="GO" id="GO:0005886">
    <property type="term" value="C:plasma membrane"/>
    <property type="evidence" value="ECO:0007669"/>
    <property type="project" value="UniProtKB-SubCell"/>
</dbReference>
<dbReference type="Pfam" id="PF08269">
    <property type="entry name" value="dCache_2"/>
    <property type="match status" value="1"/>
</dbReference>
<comment type="catalytic activity">
    <reaction evidence="1">
        <text>ATP + protein L-histidine = ADP + protein N-phospho-L-histidine.</text>
        <dbReference type="EC" id="2.7.13.3"/>
    </reaction>
</comment>
<gene>
    <name evidence="15" type="ORF">HXW94_06525</name>
</gene>
<dbReference type="RefSeq" id="WP_178366097.1">
    <property type="nucleotide sequence ID" value="NZ_JACADJ010000015.1"/>
</dbReference>
<evidence type="ECO:0000313" key="15">
    <source>
        <dbReference type="EMBL" id="NWH04643.1"/>
    </source>
</evidence>
<dbReference type="InterPro" id="IPR000700">
    <property type="entry name" value="PAS-assoc_C"/>
</dbReference>
<dbReference type="SUPFAM" id="SSF47384">
    <property type="entry name" value="Homodimeric domain of signal transducing histidine kinase"/>
    <property type="match status" value="1"/>
</dbReference>
<dbReference type="Pfam" id="PF13426">
    <property type="entry name" value="PAS_9"/>
    <property type="match status" value="1"/>
</dbReference>
<name>A0A850SYY5_9BACT</name>
<feature type="domain" description="PAC" evidence="14">
    <location>
        <begin position="767"/>
        <end position="819"/>
    </location>
</feature>
<dbReference type="InterPro" id="IPR013656">
    <property type="entry name" value="PAS_4"/>
</dbReference>
<dbReference type="SUPFAM" id="SSF55874">
    <property type="entry name" value="ATPase domain of HSP90 chaperone/DNA topoisomerase II/histidine kinase"/>
    <property type="match status" value="1"/>
</dbReference>
<reference evidence="15 16" key="1">
    <citation type="submission" date="2020-06" db="EMBL/GenBank/DDBJ databases">
        <title>High-quality draft genome of sulfate reducer Desulfobacter latus type strain AcrS2 isolated from marine sediment.</title>
        <authorList>
            <person name="Hoppe M."/>
            <person name="Larsen C.K."/>
            <person name="Marshall I.P.G."/>
            <person name="Schramm A."/>
            <person name="Marietou A.G."/>
        </authorList>
    </citation>
    <scope>NUCLEOTIDE SEQUENCE [LARGE SCALE GENOMIC DNA]</scope>
    <source>
        <strain evidence="15 16">AcRS2</strain>
    </source>
</reference>
<dbReference type="InterPro" id="IPR004010">
    <property type="entry name" value="Double_Cache_2"/>
</dbReference>
<dbReference type="CDD" id="cd00130">
    <property type="entry name" value="PAS"/>
    <property type="match status" value="2"/>
</dbReference>
<dbReference type="CDD" id="cd17546">
    <property type="entry name" value="REC_hyHK_CKI1_RcsC-like"/>
    <property type="match status" value="1"/>
</dbReference>
<dbReference type="InterPro" id="IPR036097">
    <property type="entry name" value="HisK_dim/P_sf"/>
</dbReference>
<evidence type="ECO:0000259" key="12">
    <source>
        <dbReference type="PROSITE" id="PS50110"/>
    </source>
</evidence>
<dbReference type="InterPro" id="IPR004358">
    <property type="entry name" value="Sig_transdc_His_kin-like_C"/>
</dbReference>
<evidence type="ECO:0000256" key="7">
    <source>
        <dbReference type="ARBA" id="ARBA00022989"/>
    </source>
</evidence>
<dbReference type="SMART" id="SM00086">
    <property type="entry name" value="PAC"/>
    <property type="match status" value="2"/>
</dbReference>
<feature type="transmembrane region" description="Helical" evidence="10">
    <location>
        <begin position="349"/>
        <end position="367"/>
    </location>
</feature>
<dbReference type="PANTHER" id="PTHR43065:SF42">
    <property type="entry name" value="TWO-COMPONENT SENSOR PPRA"/>
    <property type="match status" value="1"/>
</dbReference>
<evidence type="ECO:0000256" key="8">
    <source>
        <dbReference type="ARBA" id="ARBA00023136"/>
    </source>
</evidence>
<dbReference type="SMART" id="SM00387">
    <property type="entry name" value="HATPase_c"/>
    <property type="match status" value="1"/>
</dbReference>
<dbReference type="PROSITE" id="PS50112">
    <property type="entry name" value="PAS"/>
    <property type="match status" value="1"/>
</dbReference>
<feature type="domain" description="PAC" evidence="14">
    <location>
        <begin position="502"/>
        <end position="555"/>
    </location>
</feature>
<dbReference type="InterPro" id="IPR003661">
    <property type="entry name" value="HisK_dim/P_dom"/>
</dbReference>
<feature type="transmembrane region" description="Helical" evidence="10">
    <location>
        <begin position="12"/>
        <end position="32"/>
    </location>
</feature>
<dbReference type="SMART" id="SM00448">
    <property type="entry name" value="REC"/>
    <property type="match status" value="1"/>
</dbReference>
<dbReference type="InterPro" id="IPR011006">
    <property type="entry name" value="CheY-like_superfamily"/>
</dbReference>
<feature type="domain" description="Response regulatory" evidence="12">
    <location>
        <begin position="1075"/>
        <end position="1191"/>
    </location>
</feature>
<feature type="modified residue" description="4-aspartylphosphate" evidence="9">
    <location>
        <position position="1126"/>
    </location>
</feature>
<dbReference type="Gene3D" id="3.30.450.20">
    <property type="entry name" value="PAS domain"/>
    <property type="match status" value="5"/>
</dbReference>
<dbReference type="Proteomes" id="UP000553343">
    <property type="component" value="Unassembled WGS sequence"/>
</dbReference>
<dbReference type="CDD" id="cd02325">
    <property type="entry name" value="R3H"/>
    <property type="match status" value="1"/>
</dbReference>
<dbReference type="InterPro" id="IPR005467">
    <property type="entry name" value="His_kinase_dom"/>
</dbReference>
<evidence type="ECO:0000256" key="6">
    <source>
        <dbReference type="ARBA" id="ARBA00022692"/>
    </source>
</evidence>
<keyword evidence="8 10" id="KW-0472">Membrane</keyword>
<dbReference type="PROSITE" id="PS50109">
    <property type="entry name" value="HIS_KIN"/>
    <property type="match status" value="1"/>
</dbReference>
<dbReference type="SMART" id="SM00091">
    <property type="entry name" value="PAS"/>
    <property type="match status" value="2"/>
</dbReference>
<dbReference type="InterPro" id="IPR000014">
    <property type="entry name" value="PAS"/>
</dbReference>
<feature type="domain" description="Histidine kinase" evidence="11">
    <location>
        <begin position="832"/>
        <end position="1055"/>
    </location>
</feature>
<dbReference type="PANTHER" id="PTHR43065">
    <property type="entry name" value="SENSOR HISTIDINE KINASE"/>
    <property type="match status" value="1"/>
</dbReference>
<dbReference type="NCBIfam" id="TIGR00229">
    <property type="entry name" value="sensory_box"/>
    <property type="match status" value="2"/>
</dbReference>
<proteinExistence type="predicted"/>
<dbReference type="SMART" id="SM01049">
    <property type="entry name" value="Cache_2"/>
    <property type="match status" value="2"/>
</dbReference>
<accession>A0A850SYY5</accession>
<dbReference type="Pfam" id="PF00512">
    <property type="entry name" value="HisKA"/>
    <property type="match status" value="1"/>
</dbReference>
<dbReference type="Pfam" id="PF08448">
    <property type="entry name" value="PAS_4"/>
    <property type="match status" value="1"/>
</dbReference>
<comment type="caution">
    <text evidence="15">The sequence shown here is derived from an EMBL/GenBank/DDBJ whole genome shotgun (WGS) entry which is preliminary data.</text>
</comment>
<evidence type="ECO:0000259" key="11">
    <source>
        <dbReference type="PROSITE" id="PS50109"/>
    </source>
</evidence>
<evidence type="ECO:0000256" key="2">
    <source>
        <dbReference type="ARBA" id="ARBA00004651"/>
    </source>
</evidence>
<evidence type="ECO:0000256" key="10">
    <source>
        <dbReference type="SAM" id="Phobius"/>
    </source>
</evidence>